<keyword evidence="3" id="KW-1185">Reference proteome</keyword>
<name>A0ABD3SB14_9STRA</name>
<dbReference type="Proteomes" id="UP001530377">
    <property type="component" value="Unassembled WGS sequence"/>
</dbReference>
<evidence type="ECO:0000313" key="2">
    <source>
        <dbReference type="EMBL" id="KAL3821684.1"/>
    </source>
</evidence>
<feature type="region of interest" description="Disordered" evidence="1">
    <location>
        <begin position="273"/>
        <end position="312"/>
    </location>
</feature>
<protein>
    <submittedName>
        <fullName evidence="2">Uncharacterized protein</fullName>
    </submittedName>
</protein>
<accession>A0ABD3SB14</accession>
<feature type="compositionally biased region" description="Low complexity" evidence="1">
    <location>
        <begin position="290"/>
        <end position="300"/>
    </location>
</feature>
<reference evidence="2 3" key="1">
    <citation type="submission" date="2024-10" db="EMBL/GenBank/DDBJ databases">
        <title>Updated reference genomes for cyclostephanoid diatoms.</title>
        <authorList>
            <person name="Roberts W.R."/>
            <person name="Alverson A.J."/>
        </authorList>
    </citation>
    <scope>NUCLEOTIDE SEQUENCE [LARGE SCALE GENOMIC DNA]</scope>
    <source>
        <strain evidence="2 3">AJA228-03</strain>
    </source>
</reference>
<evidence type="ECO:0000313" key="3">
    <source>
        <dbReference type="Proteomes" id="UP001530377"/>
    </source>
</evidence>
<feature type="non-terminal residue" evidence="2">
    <location>
        <position position="1"/>
    </location>
</feature>
<dbReference type="AlphaFoldDB" id="A0ABD3SB14"/>
<proteinExistence type="predicted"/>
<gene>
    <name evidence="2" type="ORF">ACHAXA_003242</name>
</gene>
<evidence type="ECO:0000256" key="1">
    <source>
        <dbReference type="SAM" id="MobiDB-lite"/>
    </source>
</evidence>
<dbReference type="EMBL" id="JALLPB020000087">
    <property type="protein sequence ID" value="KAL3821684.1"/>
    <property type="molecule type" value="Genomic_DNA"/>
</dbReference>
<organism evidence="2 3">
    <name type="scientific">Cyclostephanos tholiformis</name>
    <dbReference type="NCBI Taxonomy" id="382380"/>
    <lineage>
        <taxon>Eukaryota</taxon>
        <taxon>Sar</taxon>
        <taxon>Stramenopiles</taxon>
        <taxon>Ochrophyta</taxon>
        <taxon>Bacillariophyta</taxon>
        <taxon>Coscinodiscophyceae</taxon>
        <taxon>Thalassiosirophycidae</taxon>
        <taxon>Stephanodiscales</taxon>
        <taxon>Stephanodiscaceae</taxon>
        <taxon>Cyclostephanos</taxon>
    </lineage>
</organism>
<comment type="caution">
    <text evidence="2">The sequence shown here is derived from an EMBL/GenBank/DDBJ whole genome shotgun (WGS) entry which is preliminary data.</text>
</comment>
<sequence length="312" mass="35122">IHSRAVNGRYHSSMRRSLQSVALYEANRCLLNRYTKLRPFQRKWALLATAVDLLKTLDFLNDYQRQEIMFRTNSSKEPLAPDLAWRRMKLITREIGQTILPQAEELIKNNKDKSHDEICALLLQKQFDDSKESSKTVVQDGSLVSCHEFPKPYSPMWEYNHNNVFSVYRIYYRGTSLDPEIFPPVAPREVLVPMKKTDPPPAAVAGGSGVSAPSLPPAGLAVKVEKAKSVELTDEERRALLKEVKDHTELLREFVGVVPDDELAERKRALYAALPPVPPPNGKKQKKIAKATSADAAKTASMKDEDSDEVAV</sequence>